<accession>A0A5C8JGX2</accession>
<dbReference type="InterPro" id="IPR006015">
    <property type="entry name" value="Universal_stress_UspA"/>
</dbReference>
<dbReference type="Pfam" id="PF00582">
    <property type="entry name" value="Usp"/>
    <property type="match status" value="2"/>
</dbReference>
<dbReference type="InterPro" id="IPR006016">
    <property type="entry name" value="UspA"/>
</dbReference>
<evidence type="ECO:0000256" key="1">
    <source>
        <dbReference type="ARBA" id="ARBA00008791"/>
    </source>
</evidence>
<dbReference type="SUPFAM" id="SSF52402">
    <property type="entry name" value="Adenine nucleotide alpha hydrolases-like"/>
    <property type="match status" value="2"/>
</dbReference>
<dbReference type="InterPro" id="IPR014729">
    <property type="entry name" value="Rossmann-like_a/b/a_fold"/>
</dbReference>
<sequence length="294" mass="33004">MKTILVPSDFSYVSLKALEVALSLASQLNARLLLCHVYRDVPIMLGPMFTLPVSEDRQEYLVRLKQQAKVARLDKQVMVPIRYLVRSGDTIRELLHVIEEKEVDLVVMGTQQGPSFLDKLFGSTTEQLLRLSPCPVLAVPENTRIRELRKIVYASDLEPDNKSVMQQLFRLKSLITAAITVLHVKTDTEATSGLKDDLKASLFDDFAGNDFSFVQVYNRHISAGIVKYAKKHHIDIIAFAEEHRNNWDSLRLASTSGMLLYALDVPVLAMPKQPGGLVSSSSSEKQDEVGKDFF</sequence>
<dbReference type="AlphaFoldDB" id="A0A5C8JGX2"/>
<dbReference type="Gene3D" id="3.40.50.620">
    <property type="entry name" value="HUPs"/>
    <property type="match status" value="2"/>
</dbReference>
<comment type="caution">
    <text evidence="3">The sequence shown here is derived from an EMBL/GenBank/DDBJ whole genome shotgun (WGS) entry which is preliminary data.</text>
</comment>
<dbReference type="CDD" id="cd00293">
    <property type="entry name" value="USP-like"/>
    <property type="match status" value="1"/>
</dbReference>
<reference evidence="3 4" key="1">
    <citation type="submission" date="2019-08" db="EMBL/GenBank/DDBJ databases">
        <authorList>
            <person name="Shi S."/>
        </authorList>
    </citation>
    <scope>NUCLEOTIDE SEQUENCE [LARGE SCALE GENOMIC DNA]</scope>
    <source>
        <strain evidence="3 4">GY10130</strain>
    </source>
</reference>
<feature type="domain" description="UspA" evidence="2">
    <location>
        <begin position="1"/>
        <end position="140"/>
    </location>
</feature>
<evidence type="ECO:0000313" key="4">
    <source>
        <dbReference type="Proteomes" id="UP000321926"/>
    </source>
</evidence>
<organism evidence="3 4">
    <name type="scientific">Pontibacter qinzhouensis</name>
    <dbReference type="NCBI Taxonomy" id="2603253"/>
    <lineage>
        <taxon>Bacteria</taxon>
        <taxon>Pseudomonadati</taxon>
        <taxon>Bacteroidota</taxon>
        <taxon>Cytophagia</taxon>
        <taxon>Cytophagales</taxon>
        <taxon>Hymenobacteraceae</taxon>
        <taxon>Pontibacter</taxon>
    </lineage>
</organism>
<gene>
    <name evidence="3" type="ORF">FVR03_16675</name>
</gene>
<dbReference type="EMBL" id="VRTY01000069">
    <property type="protein sequence ID" value="TXK36858.1"/>
    <property type="molecule type" value="Genomic_DNA"/>
</dbReference>
<evidence type="ECO:0000313" key="3">
    <source>
        <dbReference type="EMBL" id="TXK36858.1"/>
    </source>
</evidence>
<proteinExistence type="inferred from homology"/>
<dbReference type="PANTHER" id="PTHR46268:SF6">
    <property type="entry name" value="UNIVERSAL STRESS PROTEIN UP12"/>
    <property type="match status" value="1"/>
</dbReference>
<dbReference type="PRINTS" id="PR01438">
    <property type="entry name" value="UNVRSLSTRESS"/>
</dbReference>
<evidence type="ECO:0000259" key="2">
    <source>
        <dbReference type="Pfam" id="PF00582"/>
    </source>
</evidence>
<dbReference type="OrthoDB" id="1522603at2"/>
<dbReference type="PANTHER" id="PTHR46268">
    <property type="entry name" value="STRESS RESPONSE PROTEIN NHAX"/>
    <property type="match status" value="1"/>
</dbReference>
<comment type="similarity">
    <text evidence="1">Belongs to the universal stress protein A family.</text>
</comment>
<dbReference type="RefSeq" id="WP_147922895.1">
    <property type="nucleotide sequence ID" value="NZ_VRTY01000069.1"/>
</dbReference>
<name>A0A5C8JGX2_9BACT</name>
<keyword evidence="4" id="KW-1185">Reference proteome</keyword>
<protein>
    <submittedName>
        <fullName evidence="3">Universal stress protein</fullName>
    </submittedName>
</protein>
<dbReference type="Proteomes" id="UP000321926">
    <property type="component" value="Unassembled WGS sequence"/>
</dbReference>
<feature type="domain" description="UspA" evidence="2">
    <location>
        <begin position="149"/>
        <end position="269"/>
    </location>
</feature>